<dbReference type="Pfam" id="PF08308">
    <property type="entry name" value="PEGA"/>
    <property type="match status" value="1"/>
</dbReference>
<organism evidence="3 4">
    <name type="scientific">Thermocladium modestius</name>
    <dbReference type="NCBI Taxonomy" id="62609"/>
    <lineage>
        <taxon>Archaea</taxon>
        <taxon>Thermoproteota</taxon>
        <taxon>Thermoprotei</taxon>
        <taxon>Thermoproteales</taxon>
        <taxon>Thermoproteaceae</taxon>
        <taxon>Thermocladium</taxon>
    </lineage>
</organism>
<keyword evidence="1" id="KW-0472">Membrane</keyword>
<keyword evidence="4" id="KW-1185">Reference proteome</keyword>
<keyword evidence="1" id="KW-0812">Transmembrane</keyword>
<evidence type="ECO:0000259" key="2">
    <source>
        <dbReference type="Pfam" id="PF08308"/>
    </source>
</evidence>
<dbReference type="InterPro" id="IPR036322">
    <property type="entry name" value="WD40_repeat_dom_sf"/>
</dbReference>
<feature type="transmembrane region" description="Helical" evidence="1">
    <location>
        <begin position="16"/>
        <end position="35"/>
    </location>
</feature>
<accession>A0A830GWA6</accession>
<evidence type="ECO:0000313" key="3">
    <source>
        <dbReference type="EMBL" id="GGP21618.1"/>
    </source>
</evidence>
<dbReference type="InterPro" id="IPR013229">
    <property type="entry name" value="PEGA"/>
</dbReference>
<evidence type="ECO:0000313" key="4">
    <source>
        <dbReference type="Proteomes" id="UP000610960"/>
    </source>
</evidence>
<comment type="caution">
    <text evidence="3">The sequence shown here is derived from an EMBL/GenBank/DDBJ whole genome shotgun (WGS) entry which is preliminary data.</text>
</comment>
<sequence length="1086" mass="117210">MLDETNKALASRSIQFILLSLLAIITVMGAISFGLEINGQQLMGISTGNGYIVAVGIYHSSGVIDFFSINNGGPSLIKSITLPDELYGVAYGNGEFMIVGTSGSGGPFVGMVNPSTYSIVNLTNSLGIKSGAIYGVAYGNGEFMIVGTSNGKALAAVFQDGKFQTIAMPSTYESLAAVAYGDNEFMMGGTSMSGAALGVFNATFTDYSGELPRSLVSVNAIAYGDGEFMIGGLIESGNYTFGEVGLWANDSFAQVSIANAQFSTIMSILYSNYEFSIGGGLTNGNGGIAYYWSGGSGVTAYVSSTEPLFPMIIYGLTPLPTDRIAYVGNDGINSVVGIASPPPIYNVSITVVNVSSTPIIELLGTSIKSDKAILHLMEGSYELTISAPGYYNVSESIYVNGNANYTVSLQRVRYCSLSIHSIINSSSIPANITLTMQSQPPNRDIYVLPINGSAVISLICNQYSYRASGNYLEPVAGTIDATTNKSLNISLIPIVILEIRSPPTPGEYFINMSGPFKAELPLSNGSSITKSLSEMGVESYSMYRHINGVIQFLGNTTAMLLPGMNYINITWLTPIITSFNVSSLAPGNTSISISYALSRHGNITITLNGSSIYALGGVKGNASLLFNKSGTYDLCAYSWVYSYGKQALTYGPLCLTELVTVYYRLEVSDEARLISNLSGYYMPNSTVPIKIPSIVYLGNSTRLAYNGSTVDGRYINESDFYLNVNSSVVFLHVKWIKEYDVTARIYAGSSLMSSFSGWKVAGYNISFAPLIQFSNDTRLVLSNESNIVINGPLNITIVYYVEYLVGMMRESPLGIINSTSSWMKNATLIRISPSMMEFNNGTRLLYNESREITVTEPLNITINFNLQYKLTNITDIDGAVWLKNESWINNGSYVVNNPEPIIYQGNETRLVLSSTNASNASTNTSLITIVINGPLTILNKYVRQWLITLTVTDLNGTMIEEFPEWINSSSPIITSIKIGNFTAPVEAVKVEGPGKYVLIALMAERKINVKDALGLPVPDSRIGLYCDGYAVANESNYAGYVYVMIPINAHCLISRPTIGMYSIASIAAVIAVAIIVLSVMIRRRRR</sequence>
<keyword evidence="1" id="KW-1133">Transmembrane helix</keyword>
<dbReference type="SUPFAM" id="SSF50978">
    <property type="entry name" value="WD40 repeat-like"/>
    <property type="match status" value="1"/>
</dbReference>
<protein>
    <recommendedName>
        <fullName evidence="2">PEGA domain-containing protein</fullName>
    </recommendedName>
</protein>
<proteinExistence type="predicted"/>
<evidence type="ECO:0000256" key="1">
    <source>
        <dbReference type="SAM" id="Phobius"/>
    </source>
</evidence>
<reference evidence="3" key="1">
    <citation type="journal article" date="2014" name="Int. J. Syst. Evol. Microbiol.">
        <title>Complete genome sequence of Corynebacterium casei LMG S-19264T (=DSM 44701T), isolated from a smear-ripened cheese.</title>
        <authorList>
            <consortium name="US DOE Joint Genome Institute (JGI-PGF)"/>
            <person name="Walter F."/>
            <person name="Albersmeier A."/>
            <person name="Kalinowski J."/>
            <person name="Ruckert C."/>
        </authorList>
    </citation>
    <scope>NUCLEOTIDE SEQUENCE</scope>
    <source>
        <strain evidence="3">JCM 10088</strain>
    </source>
</reference>
<name>A0A830GWA6_9CREN</name>
<feature type="transmembrane region" description="Helical" evidence="1">
    <location>
        <begin position="1058"/>
        <end position="1081"/>
    </location>
</feature>
<gene>
    <name evidence="3" type="ORF">GCM10007981_14160</name>
</gene>
<dbReference type="AlphaFoldDB" id="A0A830GWA6"/>
<dbReference type="EMBL" id="BMNL01000003">
    <property type="protein sequence ID" value="GGP21618.1"/>
    <property type="molecule type" value="Genomic_DNA"/>
</dbReference>
<reference evidence="3" key="2">
    <citation type="submission" date="2020-09" db="EMBL/GenBank/DDBJ databases">
        <authorList>
            <person name="Sun Q."/>
            <person name="Ohkuma M."/>
        </authorList>
    </citation>
    <scope>NUCLEOTIDE SEQUENCE</scope>
    <source>
        <strain evidence="3">JCM 10088</strain>
    </source>
</reference>
<dbReference type="Proteomes" id="UP000610960">
    <property type="component" value="Unassembled WGS sequence"/>
</dbReference>
<feature type="domain" description="PEGA" evidence="2">
    <location>
        <begin position="374"/>
        <end position="410"/>
    </location>
</feature>